<proteinExistence type="predicted"/>
<reference evidence="2" key="2">
    <citation type="submission" date="2021-04" db="EMBL/GenBank/DDBJ databases">
        <authorList>
            <person name="Gilroy R."/>
        </authorList>
    </citation>
    <scope>NUCLEOTIDE SEQUENCE</scope>
    <source>
        <strain evidence="2">ChiHjej13B12-24818</strain>
    </source>
</reference>
<dbReference type="AlphaFoldDB" id="A0A9D2LEY4"/>
<dbReference type="GO" id="GO:0004601">
    <property type="term" value="F:peroxidase activity"/>
    <property type="evidence" value="ECO:0007669"/>
    <property type="project" value="InterPro"/>
</dbReference>
<sequence>MPRTVTSTASTAWQGDLIGGSGTTTLETSRLGTFPVTWKARSDEAEGGTTSPEELLGSAHATCLTMQLSNMLAENGTPPTSVDTSAAVSFNVGEGGITGIELTVTAKIDGIEDADFQRLAQEAKETCPVSQALKGIENITLTATLS</sequence>
<reference evidence="2" key="1">
    <citation type="journal article" date="2021" name="PeerJ">
        <title>Extensive microbial diversity within the chicken gut microbiome revealed by metagenomics and culture.</title>
        <authorList>
            <person name="Gilroy R."/>
            <person name="Ravi A."/>
            <person name="Getino M."/>
            <person name="Pursley I."/>
            <person name="Horton D.L."/>
            <person name="Alikhan N.F."/>
            <person name="Baker D."/>
            <person name="Gharbi K."/>
            <person name="Hall N."/>
            <person name="Watson M."/>
            <person name="Adriaenssens E.M."/>
            <person name="Foster-Nyarko E."/>
            <person name="Jarju S."/>
            <person name="Secka A."/>
            <person name="Antonio M."/>
            <person name="Oren A."/>
            <person name="Chaudhuri R.R."/>
            <person name="La Ragione R."/>
            <person name="Hildebrand F."/>
            <person name="Pallen M.J."/>
        </authorList>
    </citation>
    <scope>NUCLEOTIDE SEQUENCE</scope>
    <source>
        <strain evidence="2">ChiHjej13B12-24818</strain>
    </source>
</reference>
<dbReference type="GO" id="GO:0006979">
    <property type="term" value="P:response to oxidative stress"/>
    <property type="evidence" value="ECO:0007669"/>
    <property type="project" value="InterPro"/>
</dbReference>
<dbReference type="PANTHER" id="PTHR42830:SF1">
    <property type="entry name" value="OSMOTICALLY INDUCIBLE FAMILY PROTEIN"/>
    <property type="match status" value="1"/>
</dbReference>
<feature type="compositionally biased region" description="Polar residues" evidence="1">
    <location>
        <begin position="1"/>
        <end position="13"/>
    </location>
</feature>
<gene>
    <name evidence="2" type="ORF">H9786_13145</name>
</gene>
<name>A0A9D2LEY4_9MICO</name>
<dbReference type="PANTHER" id="PTHR42830">
    <property type="entry name" value="OSMOTICALLY INDUCIBLE FAMILY PROTEIN"/>
    <property type="match status" value="1"/>
</dbReference>
<evidence type="ECO:0000313" key="2">
    <source>
        <dbReference type="EMBL" id="HJB11447.1"/>
    </source>
</evidence>
<dbReference type="Proteomes" id="UP000823823">
    <property type="component" value="Unassembled WGS sequence"/>
</dbReference>
<protein>
    <submittedName>
        <fullName evidence="2">OsmC family peroxiredoxin</fullName>
    </submittedName>
</protein>
<dbReference type="Gene3D" id="3.30.300.20">
    <property type="match status" value="1"/>
</dbReference>
<dbReference type="Pfam" id="PF02566">
    <property type="entry name" value="OsmC"/>
    <property type="match status" value="1"/>
</dbReference>
<organism evidence="2 3">
    <name type="scientific">Candidatus Brachybacterium merdavium</name>
    <dbReference type="NCBI Taxonomy" id="2838513"/>
    <lineage>
        <taxon>Bacteria</taxon>
        <taxon>Bacillati</taxon>
        <taxon>Actinomycetota</taxon>
        <taxon>Actinomycetes</taxon>
        <taxon>Micrococcales</taxon>
        <taxon>Dermabacteraceae</taxon>
        <taxon>Brachybacterium</taxon>
    </lineage>
</organism>
<accession>A0A9D2LEY4</accession>
<dbReference type="InterPro" id="IPR036102">
    <property type="entry name" value="OsmC/Ohrsf"/>
</dbReference>
<comment type="caution">
    <text evidence="2">The sequence shown here is derived from an EMBL/GenBank/DDBJ whole genome shotgun (WGS) entry which is preliminary data.</text>
</comment>
<feature type="region of interest" description="Disordered" evidence="1">
    <location>
        <begin position="1"/>
        <end position="26"/>
    </location>
</feature>
<dbReference type="InterPro" id="IPR015946">
    <property type="entry name" value="KH_dom-like_a/b"/>
</dbReference>
<dbReference type="InterPro" id="IPR003718">
    <property type="entry name" value="OsmC/Ohr_fam"/>
</dbReference>
<evidence type="ECO:0000256" key="1">
    <source>
        <dbReference type="SAM" id="MobiDB-lite"/>
    </source>
</evidence>
<dbReference type="EMBL" id="DWZH01000102">
    <property type="protein sequence ID" value="HJB11447.1"/>
    <property type="molecule type" value="Genomic_DNA"/>
</dbReference>
<evidence type="ECO:0000313" key="3">
    <source>
        <dbReference type="Proteomes" id="UP000823823"/>
    </source>
</evidence>
<dbReference type="InterPro" id="IPR019904">
    <property type="entry name" value="Peroxiredoxin_OsmC"/>
</dbReference>
<dbReference type="InterPro" id="IPR052707">
    <property type="entry name" value="OsmC_Ohr_Peroxiredoxin"/>
</dbReference>
<dbReference type="NCBIfam" id="TIGR03562">
    <property type="entry name" value="osmo_induc_OsmC"/>
    <property type="match status" value="1"/>
</dbReference>
<dbReference type="SUPFAM" id="SSF82784">
    <property type="entry name" value="OsmC-like"/>
    <property type="match status" value="1"/>
</dbReference>